<dbReference type="GO" id="GO:0071555">
    <property type="term" value="P:cell wall organization"/>
    <property type="evidence" value="ECO:0007669"/>
    <property type="project" value="UniProtKB-KW"/>
</dbReference>
<comment type="subunit">
    <text evidence="3">Forms a complex with KhpB.</text>
</comment>
<dbReference type="PANTHER" id="PTHR34654">
    <property type="entry name" value="UPF0109 PROTEIN SCO5592"/>
    <property type="match status" value="1"/>
</dbReference>
<keyword evidence="1 3" id="KW-0963">Cytoplasm</keyword>
<dbReference type="CDD" id="cd22533">
    <property type="entry name" value="KH-II_YlqC-like"/>
    <property type="match status" value="1"/>
</dbReference>
<keyword evidence="2 3" id="KW-0694">RNA-binding</keyword>
<evidence type="ECO:0000313" key="4">
    <source>
        <dbReference type="EMBL" id="ARQ06709.1"/>
    </source>
</evidence>
<dbReference type="KEGG" id="mcak:MCCS_10620"/>
<dbReference type="AlphaFoldDB" id="A0A1W7AAS5"/>
<evidence type="ECO:0000313" key="6">
    <source>
        <dbReference type="Proteomes" id="UP000194154"/>
    </source>
</evidence>
<dbReference type="EMBL" id="CP021059">
    <property type="protein sequence ID" value="ARQ06709.1"/>
    <property type="molecule type" value="Genomic_DNA"/>
</dbReference>
<organism evidence="4 6">
    <name type="scientific">Macrococcoides canis</name>
    <dbReference type="NCBI Taxonomy" id="1855823"/>
    <lineage>
        <taxon>Bacteria</taxon>
        <taxon>Bacillati</taxon>
        <taxon>Bacillota</taxon>
        <taxon>Bacilli</taxon>
        <taxon>Bacillales</taxon>
        <taxon>Staphylococcaceae</taxon>
        <taxon>Macrococcoides</taxon>
    </lineage>
</organism>
<reference evidence="4" key="2">
    <citation type="submission" date="2017-04" db="EMBL/GenBank/DDBJ databases">
        <authorList>
            <person name="Afonso C.L."/>
            <person name="Miller P.J."/>
            <person name="Scott M.A."/>
            <person name="Spackman E."/>
            <person name="Goraichik I."/>
            <person name="Dimitrov K.M."/>
            <person name="Suarez D.L."/>
            <person name="Swayne D.E."/>
        </authorList>
    </citation>
    <scope>NUCLEOTIDE SEQUENCE</scope>
    <source>
        <strain evidence="4">KM45013</strain>
    </source>
</reference>
<evidence type="ECO:0000256" key="3">
    <source>
        <dbReference type="HAMAP-Rule" id="MF_00088"/>
    </source>
</evidence>
<dbReference type="PANTHER" id="PTHR34654:SF1">
    <property type="entry name" value="RNA-BINDING PROTEIN KHPA"/>
    <property type="match status" value="1"/>
</dbReference>
<dbReference type="InterPro" id="IPR020627">
    <property type="entry name" value="KhpA"/>
</dbReference>
<dbReference type="STRING" id="1855823.MCCS_10620"/>
<dbReference type="GO" id="GO:0003723">
    <property type="term" value="F:RNA binding"/>
    <property type="evidence" value="ECO:0007669"/>
    <property type="project" value="UniProtKB-UniRule"/>
</dbReference>
<evidence type="ECO:0000256" key="1">
    <source>
        <dbReference type="ARBA" id="ARBA00022490"/>
    </source>
</evidence>
<dbReference type="Pfam" id="PF13083">
    <property type="entry name" value="KH_KhpA-B"/>
    <property type="match status" value="1"/>
</dbReference>
<protein>
    <recommendedName>
        <fullName evidence="3">RNA-binding protein KhpA</fullName>
    </recommendedName>
    <alternativeName>
        <fullName evidence="3">KH-domain protein A</fullName>
    </alternativeName>
</protein>
<dbReference type="GO" id="GO:0009252">
    <property type="term" value="P:peptidoglycan biosynthetic process"/>
    <property type="evidence" value="ECO:0007669"/>
    <property type="project" value="UniProtKB-UniRule"/>
</dbReference>
<keyword evidence="3" id="KW-0961">Cell wall biogenesis/degradation</keyword>
<keyword evidence="3" id="KW-0143">Chaperone</keyword>
<comment type="function">
    <text evidence="3">A probable RNA chaperone. Forms a complex with KhpB which binds to cellular RNA and controls its expression. Plays a role in peptidoglycan (PG) homeostasis and cell length regulation.</text>
</comment>
<dbReference type="RefSeq" id="WP_086042362.1">
    <property type="nucleotide sequence ID" value="NZ_CBCRZA010000005.1"/>
</dbReference>
<comment type="subcellular location">
    <subcellularLocation>
        <location evidence="3">Cytoplasm</location>
    </subcellularLocation>
</comment>
<dbReference type="Gene3D" id="3.30.300.20">
    <property type="match status" value="1"/>
</dbReference>
<keyword evidence="3" id="KW-0133">Cell shape</keyword>
<dbReference type="GO" id="GO:0005737">
    <property type="term" value="C:cytoplasm"/>
    <property type="evidence" value="ECO:0007669"/>
    <property type="project" value="UniProtKB-SubCell"/>
</dbReference>
<evidence type="ECO:0000313" key="7">
    <source>
        <dbReference type="Proteomes" id="UP000294865"/>
    </source>
</evidence>
<gene>
    <name evidence="3" type="primary">khpA</name>
    <name evidence="5" type="ORF">ETI04_00470</name>
    <name evidence="4" type="ORF">MCCS_10620</name>
</gene>
<dbReference type="InterPro" id="IPR009019">
    <property type="entry name" value="KH_sf_prok-type"/>
</dbReference>
<keyword evidence="6" id="KW-1185">Reference proteome</keyword>
<dbReference type="GO" id="GO:0008360">
    <property type="term" value="P:regulation of cell shape"/>
    <property type="evidence" value="ECO:0007669"/>
    <property type="project" value="UniProtKB-KW"/>
</dbReference>
<proteinExistence type="inferred from homology"/>
<dbReference type="GeneID" id="35295194"/>
<dbReference type="EMBL" id="SDQG01000001">
    <property type="protein sequence ID" value="TDM17994.1"/>
    <property type="molecule type" value="Genomic_DNA"/>
</dbReference>
<accession>A0A1W7AAS5</accession>
<dbReference type="InterPro" id="IPR015946">
    <property type="entry name" value="KH_dom-like_a/b"/>
</dbReference>
<dbReference type="OrthoDB" id="9812389at2"/>
<dbReference type="SUPFAM" id="SSF54814">
    <property type="entry name" value="Prokaryotic type KH domain (KH-domain type II)"/>
    <property type="match status" value="1"/>
</dbReference>
<dbReference type="Proteomes" id="UP000194154">
    <property type="component" value="Chromosome"/>
</dbReference>
<reference evidence="4 6" key="1">
    <citation type="journal article" date="2017" name="Int. J. Syst. Evol. Microbiol.">
        <title>Macrococcus canis sp. nov., a skin bacterium associated with infections in dogs.</title>
        <authorList>
            <person name="Gobeli Brawand S."/>
            <person name="Cotting K."/>
            <person name="Gomez-Sanz E."/>
            <person name="Collaud A."/>
            <person name="Thomann A."/>
            <person name="Brodard I."/>
            <person name="Rodriguez-Campos S."/>
            <person name="Strauss C."/>
            <person name="Perreten V."/>
        </authorList>
    </citation>
    <scope>NUCLEOTIDE SEQUENCE [LARGE SCALE GENOMIC DNA]</scope>
    <source>
        <strain evidence="4 6">KM45013</strain>
    </source>
</reference>
<dbReference type="HAMAP" id="MF_00088">
    <property type="entry name" value="KhpA"/>
    <property type="match status" value="1"/>
</dbReference>
<comment type="similarity">
    <text evidence="3">Belongs to the KhpA RNA-binding protein family.</text>
</comment>
<sequence>MEKLIQTIVTPLVRHPEDIKITKEEHASSITYHLSVNKADKGKVIGKQGRIAKAMRTVTSGAELASVKKVFVEID</sequence>
<name>A0A1W7AAS5_9STAP</name>
<evidence type="ECO:0000256" key="2">
    <source>
        <dbReference type="ARBA" id="ARBA00022884"/>
    </source>
</evidence>
<reference evidence="5 7" key="3">
    <citation type="submission" date="2019-01" db="EMBL/GenBank/DDBJ databases">
        <title>Draft genome sequences of Macrococcus caseolyticus, Macrococcus canis, Macrococcus bohemicus and Macrococcus goetzii.</title>
        <authorList>
            <person name="Mazhar S."/>
            <person name="Altermann E."/>
            <person name="Hill C."/>
            <person name="Mcauliffe O."/>
        </authorList>
    </citation>
    <scope>NUCLEOTIDE SEQUENCE [LARGE SCALE GENOMIC DNA]</scope>
    <source>
        <strain evidence="5 7">DPC7162</strain>
    </source>
</reference>
<evidence type="ECO:0000313" key="5">
    <source>
        <dbReference type="EMBL" id="TDM17994.1"/>
    </source>
</evidence>
<dbReference type="Proteomes" id="UP000294865">
    <property type="component" value="Unassembled WGS sequence"/>
</dbReference>